<dbReference type="FunFam" id="3.30.70.270:FF:000001">
    <property type="entry name" value="Diguanylate cyclase domain protein"/>
    <property type="match status" value="1"/>
</dbReference>
<evidence type="ECO:0000256" key="3">
    <source>
        <dbReference type="ARBA" id="ARBA00034247"/>
    </source>
</evidence>
<comment type="cofactor">
    <cofactor evidence="1">
        <name>Mg(2+)</name>
        <dbReference type="ChEBI" id="CHEBI:18420"/>
    </cofactor>
</comment>
<evidence type="ECO:0000256" key="2">
    <source>
        <dbReference type="ARBA" id="ARBA00012528"/>
    </source>
</evidence>
<dbReference type="Gene3D" id="3.30.70.270">
    <property type="match status" value="1"/>
</dbReference>
<feature type="domain" description="GGDEF" evidence="4">
    <location>
        <begin position="202"/>
        <end position="332"/>
    </location>
</feature>
<gene>
    <name evidence="5" type="ORF">C2869_00440</name>
</gene>
<reference evidence="5 6" key="1">
    <citation type="submission" date="2018-01" db="EMBL/GenBank/DDBJ databases">
        <title>Genome sequence of a Cantenovulum-like bacteria.</title>
        <authorList>
            <person name="Tan W.R."/>
            <person name="Lau N.-S."/>
            <person name="Go F."/>
            <person name="Amirul A.-A.A."/>
        </authorList>
    </citation>
    <scope>NUCLEOTIDE SEQUENCE [LARGE SCALE GENOMIC DNA]</scope>
    <source>
        <strain evidence="5 6">CCB-QB4</strain>
    </source>
</reference>
<evidence type="ECO:0000313" key="6">
    <source>
        <dbReference type="Proteomes" id="UP000244441"/>
    </source>
</evidence>
<dbReference type="EC" id="2.7.7.65" evidence="2"/>
<dbReference type="CDD" id="cd01949">
    <property type="entry name" value="GGDEF"/>
    <property type="match status" value="1"/>
</dbReference>
<dbReference type="GO" id="GO:0005886">
    <property type="term" value="C:plasma membrane"/>
    <property type="evidence" value="ECO:0007669"/>
    <property type="project" value="TreeGrafter"/>
</dbReference>
<dbReference type="InterPro" id="IPR029787">
    <property type="entry name" value="Nucleotide_cyclase"/>
</dbReference>
<dbReference type="SMART" id="SM00267">
    <property type="entry name" value="GGDEF"/>
    <property type="match status" value="1"/>
</dbReference>
<dbReference type="SUPFAM" id="SSF55781">
    <property type="entry name" value="GAF domain-like"/>
    <property type="match status" value="1"/>
</dbReference>
<dbReference type="Proteomes" id="UP000244441">
    <property type="component" value="Chromosome"/>
</dbReference>
<dbReference type="Gene3D" id="3.30.450.40">
    <property type="match status" value="1"/>
</dbReference>
<organism evidence="5 6">
    <name type="scientific">Saccharobesus litoralis</name>
    <dbReference type="NCBI Taxonomy" id="2172099"/>
    <lineage>
        <taxon>Bacteria</taxon>
        <taxon>Pseudomonadati</taxon>
        <taxon>Pseudomonadota</taxon>
        <taxon>Gammaproteobacteria</taxon>
        <taxon>Alteromonadales</taxon>
        <taxon>Alteromonadaceae</taxon>
        <taxon>Saccharobesus</taxon>
    </lineage>
</organism>
<name>A0A2S0VLA7_9ALTE</name>
<dbReference type="GO" id="GO:1902201">
    <property type="term" value="P:negative regulation of bacterial-type flagellum-dependent cell motility"/>
    <property type="evidence" value="ECO:0007669"/>
    <property type="project" value="TreeGrafter"/>
</dbReference>
<dbReference type="OrthoDB" id="9812260at2"/>
<dbReference type="GO" id="GO:0052621">
    <property type="term" value="F:diguanylate cyclase activity"/>
    <property type="evidence" value="ECO:0007669"/>
    <property type="project" value="UniProtKB-EC"/>
</dbReference>
<sequence>MTRSSQDHITLPIAFIKQLNEAADLQQTLTCVASWCYRILNVPRVSITLYEQSLHALNVFTLAGNQAIQLGCHLPIDTTFVGKVFKQQHAEFTSTINQEHYQDCKLLAQKGLTACYDVPLAKEHFCYGTINLGFEQKEQFTKLDTNIIHTFAELVSSYIYMHYKYQQEYDLARTDSLTKLANRRALFEDTSLLYKNNKLAHSHYYLLLIDIDFFKSINDKFGHDFGDEVLRHFATRLTELFSGKNAHCYRLGGEEFVVCFYEENEDKQHVNTLANALINCQLQIEGTQLHITSSIGITEINSKDTSLSLALSRADQALYQAKNQGRQTIVTI</sequence>
<evidence type="ECO:0000256" key="1">
    <source>
        <dbReference type="ARBA" id="ARBA00001946"/>
    </source>
</evidence>
<dbReference type="PANTHER" id="PTHR45138:SF9">
    <property type="entry name" value="DIGUANYLATE CYCLASE DGCM-RELATED"/>
    <property type="match status" value="1"/>
</dbReference>
<dbReference type="NCBIfam" id="TIGR00254">
    <property type="entry name" value="GGDEF"/>
    <property type="match status" value="1"/>
</dbReference>
<proteinExistence type="predicted"/>
<dbReference type="PROSITE" id="PS50887">
    <property type="entry name" value="GGDEF"/>
    <property type="match status" value="1"/>
</dbReference>
<evidence type="ECO:0000313" key="5">
    <source>
        <dbReference type="EMBL" id="AWB64999.1"/>
    </source>
</evidence>
<dbReference type="KEGG" id="cate:C2869_00440"/>
<dbReference type="PANTHER" id="PTHR45138">
    <property type="entry name" value="REGULATORY COMPONENTS OF SENSORY TRANSDUCTION SYSTEM"/>
    <property type="match status" value="1"/>
</dbReference>
<dbReference type="InterPro" id="IPR043128">
    <property type="entry name" value="Rev_trsase/Diguanyl_cyclase"/>
</dbReference>
<dbReference type="SUPFAM" id="SSF55073">
    <property type="entry name" value="Nucleotide cyclase"/>
    <property type="match status" value="1"/>
</dbReference>
<dbReference type="AlphaFoldDB" id="A0A2S0VLA7"/>
<keyword evidence="6" id="KW-1185">Reference proteome</keyword>
<dbReference type="EMBL" id="CP026604">
    <property type="protein sequence ID" value="AWB64999.1"/>
    <property type="molecule type" value="Genomic_DNA"/>
</dbReference>
<dbReference type="InterPro" id="IPR003018">
    <property type="entry name" value="GAF"/>
</dbReference>
<comment type="catalytic activity">
    <reaction evidence="3">
        <text>2 GTP = 3',3'-c-di-GMP + 2 diphosphate</text>
        <dbReference type="Rhea" id="RHEA:24898"/>
        <dbReference type="ChEBI" id="CHEBI:33019"/>
        <dbReference type="ChEBI" id="CHEBI:37565"/>
        <dbReference type="ChEBI" id="CHEBI:58805"/>
        <dbReference type="EC" id="2.7.7.65"/>
    </reaction>
</comment>
<dbReference type="Pfam" id="PF00990">
    <property type="entry name" value="GGDEF"/>
    <property type="match status" value="1"/>
</dbReference>
<dbReference type="InterPro" id="IPR000160">
    <property type="entry name" value="GGDEF_dom"/>
</dbReference>
<dbReference type="InterPro" id="IPR050469">
    <property type="entry name" value="Diguanylate_Cyclase"/>
</dbReference>
<evidence type="ECO:0000259" key="4">
    <source>
        <dbReference type="PROSITE" id="PS50887"/>
    </source>
</evidence>
<protein>
    <recommendedName>
        <fullName evidence="2">diguanylate cyclase</fullName>
        <ecNumber evidence="2">2.7.7.65</ecNumber>
    </recommendedName>
</protein>
<dbReference type="Pfam" id="PF01590">
    <property type="entry name" value="GAF"/>
    <property type="match status" value="1"/>
</dbReference>
<accession>A0A2S0VLA7</accession>
<dbReference type="InterPro" id="IPR029016">
    <property type="entry name" value="GAF-like_dom_sf"/>
</dbReference>
<dbReference type="GO" id="GO:0043709">
    <property type="term" value="P:cell adhesion involved in single-species biofilm formation"/>
    <property type="evidence" value="ECO:0007669"/>
    <property type="project" value="TreeGrafter"/>
</dbReference>
<dbReference type="RefSeq" id="WP_159083955.1">
    <property type="nucleotide sequence ID" value="NZ_CP026604.1"/>
</dbReference>